<feature type="non-terminal residue" evidence="3">
    <location>
        <position position="1"/>
    </location>
</feature>
<dbReference type="SUPFAM" id="SSF52833">
    <property type="entry name" value="Thioredoxin-like"/>
    <property type="match status" value="1"/>
</dbReference>
<feature type="non-terminal residue" evidence="3">
    <location>
        <position position="93"/>
    </location>
</feature>
<proteinExistence type="predicted"/>
<dbReference type="Proteomes" id="UP000053989">
    <property type="component" value="Unassembled WGS sequence"/>
</dbReference>
<dbReference type="Pfam" id="PF07976">
    <property type="entry name" value="Phe_hydrox_dim"/>
    <property type="match status" value="1"/>
</dbReference>
<keyword evidence="4" id="KW-1185">Reference proteome</keyword>
<reference evidence="4" key="2">
    <citation type="submission" date="2015-01" db="EMBL/GenBank/DDBJ databases">
        <title>Evolutionary Origins and Diversification of the Mycorrhizal Mutualists.</title>
        <authorList>
            <consortium name="DOE Joint Genome Institute"/>
            <consortium name="Mycorrhizal Genomics Consortium"/>
            <person name="Kohler A."/>
            <person name="Kuo A."/>
            <person name="Nagy L.G."/>
            <person name="Floudas D."/>
            <person name="Copeland A."/>
            <person name="Barry K.W."/>
            <person name="Cichocki N."/>
            <person name="Veneault-Fourrey C."/>
            <person name="LaButti K."/>
            <person name="Lindquist E.A."/>
            <person name="Lipzen A."/>
            <person name="Lundell T."/>
            <person name="Morin E."/>
            <person name="Murat C."/>
            <person name="Riley R."/>
            <person name="Ohm R."/>
            <person name="Sun H."/>
            <person name="Tunlid A."/>
            <person name="Henrissat B."/>
            <person name="Grigoriev I.V."/>
            <person name="Hibbett D.S."/>
            <person name="Martin F."/>
        </authorList>
    </citation>
    <scope>NUCLEOTIDE SEQUENCE [LARGE SCALE GENOMIC DNA]</scope>
    <source>
        <strain evidence="4">Foug A</strain>
    </source>
</reference>
<keyword evidence="1" id="KW-0560">Oxidoreductase</keyword>
<accession>A0A0C2ZD78</accession>
<dbReference type="AlphaFoldDB" id="A0A0C2ZD78"/>
<dbReference type="InterPro" id="IPR036249">
    <property type="entry name" value="Thioredoxin-like_sf"/>
</dbReference>
<dbReference type="InterPro" id="IPR038220">
    <property type="entry name" value="PHOX_C_sf"/>
</dbReference>
<organism evidence="3 4">
    <name type="scientific">Scleroderma citrinum Foug A</name>
    <dbReference type="NCBI Taxonomy" id="1036808"/>
    <lineage>
        <taxon>Eukaryota</taxon>
        <taxon>Fungi</taxon>
        <taxon>Dikarya</taxon>
        <taxon>Basidiomycota</taxon>
        <taxon>Agaricomycotina</taxon>
        <taxon>Agaricomycetes</taxon>
        <taxon>Agaricomycetidae</taxon>
        <taxon>Boletales</taxon>
        <taxon>Sclerodermatineae</taxon>
        <taxon>Sclerodermataceae</taxon>
        <taxon>Scleroderma</taxon>
    </lineage>
</organism>
<evidence type="ECO:0000256" key="1">
    <source>
        <dbReference type="ARBA" id="ARBA00023002"/>
    </source>
</evidence>
<dbReference type="InterPro" id="IPR012941">
    <property type="entry name" value="Phe_hydrox_C_dim_dom"/>
</dbReference>
<dbReference type="Gene3D" id="3.40.30.20">
    <property type="match status" value="1"/>
</dbReference>
<dbReference type="InParanoid" id="A0A0C2ZD78"/>
<evidence type="ECO:0000313" key="4">
    <source>
        <dbReference type="Proteomes" id="UP000053989"/>
    </source>
</evidence>
<name>A0A0C2ZD78_9AGAM</name>
<dbReference type="STRING" id="1036808.A0A0C2ZD78"/>
<dbReference type="EMBL" id="KN822070">
    <property type="protein sequence ID" value="KIM59748.1"/>
    <property type="molecule type" value="Genomic_DNA"/>
</dbReference>
<dbReference type="GO" id="GO:0016491">
    <property type="term" value="F:oxidoreductase activity"/>
    <property type="evidence" value="ECO:0007669"/>
    <property type="project" value="UniProtKB-KW"/>
</dbReference>
<protein>
    <recommendedName>
        <fullName evidence="2">Phenol hydroxylase-like C-terminal dimerisation domain-containing protein</fullName>
    </recommendedName>
</protein>
<feature type="domain" description="Phenol hydroxylase-like C-terminal dimerisation" evidence="2">
    <location>
        <begin position="18"/>
        <end position="93"/>
    </location>
</feature>
<dbReference type="OrthoDB" id="1716816at2759"/>
<reference evidence="3 4" key="1">
    <citation type="submission" date="2014-04" db="EMBL/GenBank/DDBJ databases">
        <authorList>
            <consortium name="DOE Joint Genome Institute"/>
            <person name="Kuo A."/>
            <person name="Kohler A."/>
            <person name="Nagy L.G."/>
            <person name="Floudas D."/>
            <person name="Copeland A."/>
            <person name="Barry K.W."/>
            <person name="Cichocki N."/>
            <person name="Veneault-Fourrey C."/>
            <person name="LaButti K."/>
            <person name="Lindquist E.A."/>
            <person name="Lipzen A."/>
            <person name="Lundell T."/>
            <person name="Morin E."/>
            <person name="Murat C."/>
            <person name="Sun H."/>
            <person name="Tunlid A."/>
            <person name="Henrissat B."/>
            <person name="Grigoriev I.V."/>
            <person name="Hibbett D.S."/>
            <person name="Martin F."/>
            <person name="Nordberg H.P."/>
            <person name="Cantor M.N."/>
            <person name="Hua S.X."/>
        </authorList>
    </citation>
    <scope>NUCLEOTIDE SEQUENCE [LARGE SCALE GENOMIC DNA]</scope>
    <source>
        <strain evidence="3 4">Foug A</strain>
    </source>
</reference>
<evidence type="ECO:0000313" key="3">
    <source>
        <dbReference type="EMBL" id="KIM59748.1"/>
    </source>
</evidence>
<gene>
    <name evidence="3" type="ORF">SCLCIDRAFT_71182</name>
</gene>
<dbReference type="HOGENOM" id="CLU_2405496_0_0_1"/>
<sequence>SVHRILKTSGGFISRIGVHYADLAIVNSKHQSHAQHLVIGKHVPPQMVVCAADGTLYELQVLLPSDTRFKVLVFSGDFCGEQLSRVNLLADEL</sequence>
<evidence type="ECO:0000259" key="2">
    <source>
        <dbReference type="Pfam" id="PF07976"/>
    </source>
</evidence>